<dbReference type="Proteomes" id="UP001221597">
    <property type="component" value="Chromosome"/>
</dbReference>
<protein>
    <submittedName>
        <fullName evidence="4">Cystathionine gamma-synthase family protein</fullName>
    </submittedName>
</protein>
<dbReference type="RefSeq" id="WP_283076683.1">
    <property type="nucleotide sequence ID" value="NZ_CP121671.1"/>
</dbReference>
<comment type="similarity">
    <text evidence="3">Belongs to the trans-sulfuration enzymes family.</text>
</comment>
<dbReference type="InterPro" id="IPR015421">
    <property type="entry name" value="PyrdxlP-dep_Trfase_major"/>
</dbReference>
<dbReference type="EMBL" id="CP121671">
    <property type="protein sequence ID" value="WFT74687.1"/>
    <property type="molecule type" value="Genomic_DNA"/>
</dbReference>
<gene>
    <name evidence="4" type="ORF">P9989_20450</name>
</gene>
<evidence type="ECO:0000256" key="1">
    <source>
        <dbReference type="ARBA" id="ARBA00001933"/>
    </source>
</evidence>
<evidence type="ECO:0000256" key="3">
    <source>
        <dbReference type="RuleBase" id="RU362118"/>
    </source>
</evidence>
<dbReference type="NCBIfam" id="NF006097">
    <property type="entry name" value="PRK08249.1"/>
    <property type="match status" value="1"/>
</dbReference>
<dbReference type="InterPro" id="IPR000277">
    <property type="entry name" value="Cys/Met-Metab_PyrdxlP-dep_enz"/>
</dbReference>
<organism evidence="4 5">
    <name type="scientific">Halobacillus naozhouensis</name>
    <dbReference type="NCBI Taxonomy" id="554880"/>
    <lineage>
        <taxon>Bacteria</taxon>
        <taxon>Bacillati</taxon>
        <taxon>Bacillota</taxon>
        <taxon>Bacilli</taxon>
        <taxon>Bacillales</taxon>
        <taxon>Bacillaceae</taxon>
        <taxon>Halobacillus</taxon>
    </lineage>
</organism>
<evidence type="ECO:0000256" key="2">
    <source>
        <dbReference type="ARBA" id="ARBA00022898"/>
    </source>
</evidence>
<keyword evidence="2 3" id="KW-0663">Pyridoxal phosphate</keyword>
<dbReference type="PANTHER" id="PTHR11808">
    <property type="entry name" value="TRANS-SULFURATION ENZYME FAMILY MEMBER"/>
    <property type="match status" value="1"/>
</dbReference>
<dbReference type="InterPro" id="IPR015424">
    <property type="entry name" value="PyrdxlP-dep_Trfase"/>
</dbReference>
<sequence>MNKAKLSTKSIWAGEREQLAFGATQVPVVHSVSFGYDDMDEWYEVAVGNKEGHIYGRNTNPTVQAFEDKIKILEGAEAATSFSTGMAAISNTLGTLLFPGDRIVSIKDTYGGTNKIFTEFLPKQQVEVMLCETGDHEAIEQEIERGCKVLYLETPTNPTVKITDIKRMAKAGKAAGAIVIVDNTFATPVNQNPLELGADLVIHSATKFLGGHADALGGVVCGSKELVETVYHYREINGATLDPMAAYLLLRGMKTLKLRIDQQNKNAHEIAEFLKGIELVEDVFYPGLENHPNHDIAKEQMNGFGGMLSFSVKGGVETVRHLLPKLKFANRAANLGSVETVVGPSRTTSHVECTPEERAAMGIPEGLIRYSAGIEDIDDLKQDLEQAFKALPSNIMIKN</sequence>
<comment type="cofactor">
    <cofactor evidence="1 3">
        <name>pyridoxal 5'-phosphate</name>
        <dbReference type="ChEBI" id="CHEBI:597326"/>
    </cofactor>
</comment>
<accession>A0ABY8IWR9</accession>
<dbReference type="Gene3D" id="3.90.1150.10">
    <property type="entry name" value="Aspartate Aminotransferase, domain 1"/>
    <property type="match status" value="1"/>
</dbReference>
<dbReference type="PIRSF" id="PIRSF001434">
    <property type="entry name" value="CGS"/>
    <property type="match status" value="1"/>
</dbReference>
<dbReference type="SUPFAM" id="SSF53383">
    <property type="entry name" value="PLP-dependent transferases"/>
    <property type="match status" value="1"/>
</dbReference>
<dbReference type="CDD" id="cd00614">
    <property type="entry name" value="CGS_like"/>
    <property type="match status" value="1"/>
</dbReference>
<evidence type="ECO:0000313" key="5">
    <source>
        <dbReference type="Proteomes" id="UP001221597"/>
    </source>
</evidence>
<proteinExistence type="inferred from homology"/>
<dbReference type="InterPro" id="IPR015422">
    <property type="entry name" value="PyrdxlP-dep_Trfase_small"/>
</dbReference>
<reference evidence="4 5" key="1">
    <citation type="submission" date="2023-04" db="EMBL/GenBank/DDBJ databases">
        <title>Genome sequence of Halobacillus naozhouensis KACC 21980.</title>
        <authorList>
            <person name="Kim S."/>
            <person name="Heo J."/>
            <person name="Kwon S.-W."/>
        </authorList>
    </citation>
    <scope>NUCLEOTIDE SEQUENCE [LARGE SCALE GENOMIC DNA]</scope>
    <source>
        <strain evidence="4 5">KCTC 13234</strain>
    </source>
</reference>
<dbReference type="Pfam" id="PF01053">
    <property type="entry name" value="Cys_Met_Meta_PP"/>
    <property type="match status" value="1"/>
</dbReference>
<name>A0ABY8IWR9_9BACI</name>
<dbReference type="Gene3D" id="3.40.640.10">
    <property type="entry name" value="Type I PLP-dependent aspartate aminotransferase-like (Major domain)"/>
    <property type="match status" value="1"/>
</dbReference>
<keyword evidence="5" id="KW-1185">Reference proteome</keyword>
<evidence type="ECO:0000313" key="4">
    <source>
        <dbReference type="EMBL" id="WFT74687.1"/>
    </source>
</evidence>